<evidence type="ECO:0000313" key="2">
    <source>
        <dbReference type="EMBL" id="WTU38263.1"/>
    </source>
</evidence>
<feature type="signal peptide" evidence="1">
    <location>
        <begin position="1"/>
        <end position="31"/>
    </location>
</feature>
<dbReference type="AlphaFoldDB" id="A0AAU2GSV2"/>
<keyword evidence="1" id="KW-0732">Signal</keyword>
<protein>
    <submittedName>
        <fullName evidence="2">Uncharacterized protein</fullName>
    </submittedName>
</protein>
<feature type="chain" id="PRO_5043412673" evidence="1">
    <location>
        <begin position="32"/>
        <end position="158"/>
    </location>
</feature>
<accession>A0AAU2GSV2</accession>
<gene>
    <name evidence="2" type="ORF">OHV25_01050</name>
</gene>
<organism evidence="2">
    <name type="scientific">Streptomyces sp. NBC_00060</name>
    <dbReference type="NCBI Taxonomy" id="2975636"/>
    <lineage>
        <taxon>Bacteria</taxon>
        <taxon>Bacillati</taxon>
        <taxon>Actinomycetota</taxon>
        <taxon>Actinomycetes</taxon>
        <taxon>Kitasatosporales</taxon>
        <taxon>Streptomycetaceae</taxon>
        <taxon>Streptomyces</taxon>
    </lineage>
</organism>
<dbReference type="EMBL" id="CP108253">
    <property type="protein sequence ID" value="WTU38263.1"/>
    <property type="molecule type" value="Genomic_DNA"/>
</dbReference>
<proteinExistence type="predicted"/>
<evidence type="ECO:0000256" key="1">
    <source>
        <dbReference type="SAM" id="SignalP"/>
    </source>
</evidence>
<name>A0AAU2GSV2_9ACTN</name>
<sequence length="158" mass="16205">MKTRLKLFSGLVAAPLMACGAVVGAVGSAHADDIASSPGALRQDADAPFLTGIEVLGVAKVKADGTFTRKDGLIDKLEKKETGKYCVHLTQPVAAGAYAVATPDTDAAWKSEVYADAGPAKVCADAKNWVLVDTGVDGVYKDVGFTVAVIAPVAPKES</sequence>
<reference evidence="2" key="1">
    <citation type="submission" date="2022-10" db="EMBL/GenBank/DDBJ databases">
        <title>The complete genomes of actinobacterial strains from the NBC collection.</title>
        <authorList>
            <person name="Joergensen T.S."/>
            <person name="Alvarez Arevalo M."/>
            <person name="Sterndorff E.B."/>
            <person name="Faurdal D."/>
            <person name="Vuksanovic O."/>
            <person name="Mourched A.-S."/>
            <person name="Charusanti P."/>
            <person name="Shaw S."/>
            <person name="Blin K."/>
            <person name="Weber T."/>
        </authorList>
    </citation>
    <scope>NUCLEOTIDE SEQUENCE</scope>
    <source>
        <strain evidence="2">NBC_00060</strain>
    </source>
</reference>